<evidence type="ECO:0000256" key="1">
    <source>
        <dbReference type="SAM" id="MobiDB-lite"/>
    </source>
</evidence>
<dbReference type="AlphaFoldDB" id="A0AAQ4EH59"/>
<dbReference type="Proteomes" id="UP001321473">
    <property type="component" value="Unassembled WGS sequence"/>
</dbReference>
<proteinExistence type="predicted"/>
<feature type="compositionally biased region" description="Polar residues" evidence="1">
    <location>
        <begin position="1"/>
        <end position="12"/>
    </location>
</feature>
<feature type="compositionally biased region" description="Low complexity" evidence="1">
    <location>
        <begin position="110"/>
        <end position="126"/>
    </location>
</feature>
<gene>
    <name evidence="2" type="ORF">V5799_011353</name>
</gene>
<keyword evidence="3" id="KW-1185">Reference proteome</keyword>
<feature type="compositionally biased region" description="Basic and acidic residues" evidence="1">
    <location>
        <begin position="21"/>
        <end position="35"/>
    </location>
</feature>
<name>A0AAQ4EH59_AMBAM</name>
<organism evidence="2 3">
    <name type="scientific">Amblyomma americanum</name>
    <name type="common">Lone star tick</name>
    <dbReference type="NCBI Taxonomy" id="6943"/>
    <lineage>
        <taxon>Eukaryota</taxon>
        <taxon>Metazoa</taxon>
        <taxon>Ecdysozoa</taxon>
        <taxon>Arthropoda</taxon>
        <taxon>Chelicerata</taxon>
        <taxon>Arachnida</taxon>
        <taxon>Acari</taxon>
        <taxon>Parasitiformes</taxon>
        <taxon>Ixodida</taxon>
        <taxon>Ixodoidea</taxon>
        <taxon>Ixodidae</taxon>
        <taxon>Amblyomminae</taxon>
        <taxon>Amblyomma</taxon>
    </lineage>
</organism>
<reference evidence="2 3" key="1">
    <citation type="journal article" date="2023" name="Arcadia Sci">
        <title>De novo assembly of a long-read Amblyomma americanum tick genome.</title>
        <authorList>
            <person name="Chou S."/>
            <person name="Poskanzer K.E."/>
            <person name="Rollins M."/>
            <person name="Thuy-Boun P.S."/>
        </authorList>
    </citation>
    <scope>NUCLEOTIDE SEQUENCE [LARGE SCALE GENOMIC DNA]</scope>
    <source>
        <strain evidence="2">F_SG_1</strain>
        <tissue evidence="2">Salivary glands</tissue>
    </source>
</reference>
<dbReference type="EMBL" id="JARKHS020015793">
    <property type="protein sequence ID" value="KAK8774107.1"/>
    <property type="molecule type" value="Genomic_DNA"/>
</dbReference>
<accession>A0AAQ4EH59</accession>
<evidence type="ECO:0000313" key="2">
    <source>
        <dbReference type="EMBL" id="KAK8774107.1"/>
    </source>
</evidence>
<protein>
    <submittedName>
        <fullName evidence="2">Uncharacterized protein</fullName>
    </submittedName>
</protein>
<feature type="region of interest" description="Disordered" evidence="1">
    <location>
        <begin position="1"/>
        <end position="128"/>
    </location>
</feature>
<evidence type="ECO:0000313" key="3">
    <source>
        <dbReference type="Proteomes" id="UP001321473"/>
    </source>
</evidence>
<feature type="compositionally biased region" description="Basic and acidic residues" evidence="1">
    <location>
        <begin position="60"/>
        <end position="82"/>
    </location>
</feature>
<comment type="caution">
    <text evidence="2">The sequence shown here is derived from an EMBL/GenBank/DDBJ whole genome shotgun (WGS) entry which is preliminary data.</text>
</comment>
<sequence>MPLPCNYSSSDCFSEVEPMEDTVRRSSDGKPDEKKRRQCKSSSRLSKYKSAKDTTNSPSHPKDSDEVSELRSQSDSDSDRGSSSHSSTEPDLDSDTRPGLRSQAGSKPQASGPYSRSSAASSVQSSKFTATATYGRLGRRRLPAAGSGRWYPTGRGSGRRWFRIPSSYDEDFTVQGIEVFIKTVGDAPSFLQLEVKRVTTDLIEVVKEPIPSQRVTYNGNLIVTVGSAEAAARLLRTRQIAGYKVSVKVKSDKHSNIGKITNVPLGFTDEELQGCFVSQGVIHARRQVVYTRQADMRVERVPTFNVILTFRPDKVMPTTVVPKGEATKALGDRPFVVRPHYEPPIQCMCCQRYGHMARFCLRSPRCKVCSGPHNYKECAKKDRPLCANCKGPHAATFTRCPLRRLAAIERIWSLEGTEDD</sequence>